<dbReference type="AlphaFoldDB" id="A0A350P800"/>
<proteinExistence type="predicted"/>
<comment type="caution">
    <text evidence="1">The sequence shown here is derived from an EMBL/GenBank/DDBJ whole genome shotgun (WGS) entry which is preliminary data.</text>
</comment>
<reference evidence="1 2" key="1">
    <citation type="journal article" date="2018" name="Nat. Biotechnol.">
        <title>A standardized bacterial taxonomy based on genome phylogeny substantially revises the tree of life.</title>
        <authorList>
            <person name="Parks D.H."/>
            <person name="Chuvochina M."/>
            <person name="Waite D.W."/>
            <person name="Rinke C."/>
            <person name="Skarshewski A."/>
            <person name="Chaumeil P.A."/>
            <person name="Hugenholtz P."/>
        </authorList>
    </citation>
    <scope>NUCLEOTIDE SEQUENCE [LARGE SCALE GENOMIC DNA]</scope>
    <source>
        <strain evidence="1">UBA11978</strain>
    </source>
</reference>
<feature type="non-terminal residue" evidence="1">
    <location>
        <position position="544"/>
    </location>
</feature>
<gene>
    <name evidence="1" type="ORF">DCW74_16995</name>
</gene>
<evidence type="ECO:0000313" key="2">
    <source>
        <dbReference type="Proteomes" id="UP000263517"/>
    </source>
</evidence>
<sequence length="544" mass="58321">MAEKLRLDFNEEFAPLVREFGLSDAVQGMVDAAEGPGTYADLRAGAGLTDLDLIKEYLELPKIDVPIQSLRSQGLTTDEILNIFVQDLGINEARDLANQGIKPSDFAAAFIKNRELAADVAAAEGVARGLTIGAPATAGMIAGAKYGSLFGLPGIAIAGGGGLLIGAGIGLLAEDQFYSDEPILEDQTRALLEGGKVLGEGLTMLAAPRAFMKIGEKALTAESGFLKKLGDSIRLRSFNLKENPVYQTGAMQKDMQYLQVADPVMFKFLNTYKKSPKMFQAAETGAIAGAAAGATGAELISPGDAYVRVPAEIAGGFASVLLNPFKLLPYYENFKEIALEQKELLGEATSQSAAEKRVGMALVNFLLERGENPEELITALRGPQFNKLIKDAEDLVDKTKRPLLAGVDIPSPNSRALTDSVTLELLEGRLRALNGRFGTEVQNDLDAQAQGVAKILKALRLTGGTNALRSAAVLRKRHFESLVEDRFAHAIDQANRATNQIKSVTPESRRAASTRVTDIIQSAFADVNKQENALYKKVQGERVL</sequence>
<protein>
    <submittedName>
        <fullName evidence="1">Uncharacterized protein</fullName>
    </submittedName>
</protein>
<dbReference type="Proteomes" id="UP000263517">
    <property type="component" value="Unassembled WGS sequence"/>
</dbReference>
<evidence type="ECO:0000313" key="1">
    <source>
        <dbReference type="EMBL" id="HAW77417.1"/>
    </source>
</evidence>
<accession>A0A350P800</accession>
<organism evidence="1 2">
    <name type="scientific">Alteromonas australica</name>
    <dbReference type="NCBI Taxonomy" id="589873"/>
    <lineage>
        <taxon>Bacteria</taxon>
        <taxon>Pseudomonadati</taxon>
        <taxon>Pseudomonadota</taxon>
        <taxon>Gammaproteobacteria</taxon>
        <taxon>Alteromonadales</taxon>
        <taxon>Alteromonadaceae</taxon>
        <taxon>Alteromonas/Salinimonas group</taxon>
        <taxon>Alteromonas</taxon>
    </lineage>
</organism>
<dbReference type="EMBL" id="DNAN01000598">
    <property type="protein sequence ID" value="HAW77417.1"/>
    <property type="molecule type" value="Genomic_DNA"/>
</dbReference>
<name>A0A350P800_9ALTE</name>